<dbReference type="OrthoDB" id="118695at2"/>
<sequence length="141" mass="16607">MSAEKQHIAEQWFMEYFTKGNTDVLDSLTAPDFVYHGRNGKSDRDKMKEFMNWFRSVFHGDEWILEDVIEQGDRLVVRYTGRMTYKGGWFDIPPENQQVRETGIIIFRFEEGKVKEVWCENSDAAILYELGALKPNTHEAF</sequence>
<proteinExistence type="predicted"/>
<gene>
    <name evidence="1" type="ORF">B0X71_01720</name>
</gene>
<dbReference type="EMBL" id="CP019640">
    <property type="protein sequence ID" value="AQQ51963.1"/>
    <property type="molecule type" value="Genomic_DNA"/>
</dbReference>
<dbReference type="GO" id="GO:0030638">
    <property type="term" value="P:polyketide metabolic process"/>
    <property type="evidence" value="ECO:0007669"/>
    <property type="project" value="InterPro"/>
</dbReference>
<dbReference type="Gene3D" id="3.10.450.50">
    <property type="match status" value="1"/>
</dbReference>
<protein>
    <recommendedName>
        <fullName evidence="3">Ester cyclase</fullName>
    </recommendedName>
</protein>
<evidence type="ECO:0008006" key="3">
    <source>
        <dbReference type="Google" id="ProtNLM"/>
    </source>
</evidence>
<dbReference type="Proteomes" id="UP000188184">
    <property type="component" value="Chromosome"/>
</dbReference>
<dbReference type="AlphaFoldDB" id="A0A1Q2KUZ6"/>
<dbReference type="RefSeq" id="WP_077587835.1">
    <property type="nucleotide sequence ID" value="NZ_CP019640.1"/>
</dbReference>
<accession>A0A1Q2KUZ6</accession>
<dbReference type="InterPro" id="IPR009959">
    <property type="entry name" value="Cyclase_SnoaL-like"/>
</dbReference>
<keyword evidence="2" id="KW-1185">Reference proteome</keyword>
<evidence type="ECO:0000313" key="1">
    <source>
        <dbReference type="EMBL" id="AQQ51963.1"/>
    </source>
</evidence>
<dbReference type="Pfam" id="PF07366">
    <property type="entry name" value="SnoaL"/>
    <property type="match status" value="1"/>
</dbReference>
<dbReference type="PANTHER" id="PTHR38436:SF1">
    <property type="entry name" value="ESTER CYCLASE"/>
    <property type="match status" value="1"/>
</dbReference>
<dbReference type="InterPro" id="IPR032710">
    <property type="entry name" value="NTF2-like_dom_sf"/>
</dbReference>
<dbReference type="PANTHER" id="PTHR38436">
    <property type="entry name" value="POLYKETIDE CYCLASE SNOAL-LIKE DOMAIN"/>
    <property type="match status" value="1"/>
</dbReference>
<dbReference type="SUPFAM" id="SSF54427">
    <property type="entry name" value="NTF2-like"/>
    <property type="match status" value="1"/>
</dbReference>
<name>A0A1Q2KUZ6_9BACL</name>
<organism evidence="1 2">
    <name type="scientific">Planococcus lenghuensis</name>
    <dbReference type="NCBI Taxonomy" id="2213202"/>
    <lineage>
        <taxon>Bacteria</taxon>
        <taxon>Bacillati</taxon>
        <taxon>Bacillota</taxon>
        <taxon>Bacilli</taxon>
        <taxon>Bacillales</taxon>
        <taxon>Caryophanaceae</taxon>
        <taxon>Planococcus</taxon>
    </lineage>
</organism>
<evidence type="ECO:0000313" key="2">
    <source>
        <dbReference type="Proteomes" id="UP000188184"/>
    </source>
</evidence>
<dbReference type="KEGG" id="pmar:B0X71_01720"/>
<reference evidence="1 2" key="1">
    <citation type="submission" date="2017-02" db="EMBL/GenBank/DDBJ databases">
        <title>The complete genomic sequence of a novel cold adapted crude oil-degrading bacterium Planococcus qaidamina Y42.</title>
        <authorList>
            <person name="Yang R."/>
        </authorList>
    </citation>
    <scope>NUCLEOTIDE SEQUENCE [LARGE SCALE GENOMIC DNA]</scope>
    <source>
        <strain evidence="1 2">Y42</strain>
    </source>
</reference>